<feature type="region of interest" description="Disordered" evidence="1">
    <location>
        <begin position="23"/>
        <end position="46"/>
    </location>
</feature>
<protein>
    <submittedName>
        <fullName evidence="2">Uncharacterized protein</fullName>
    </submittedName>
</protein>
<accession>A0A2U2MQB1</accession>
<comment type="caution">
    <text evidence="2">The sequence shown here is derived from an EMBL/GenBank/DDBJ whole genome shotgun (WGS) entry which is preliminary data.</text>
</comment>
<name>A0A2U2MQB1_9BIFI</name>
<dbReference type="AlphaFoldDB" id="A0A2U2MQB1"/>
<sequence length="71" mass="7862">MWSLCGRADKNDDVRFAWEPDAGTRAKQDGSPADVAFETTPAGELSDLEEPGELVIGVSPRRRLRYRSITP</sequence>
<evidence type="ECO:0000313" key="2">
    <source>
        <dbReference type="EMBL" id="PWG59055.1"/>
    </source>
</evidence>
<proteinExistence type="predicted"/>
<evidence type="ECO:0000313" key="3">
    <source>
        <dbReference type="Proteomes" id="UP000245753"/>
    </source>
</evidence>
<gene>
    <name evidence="2" type="ORF">DF200_09670</name>
</gene>
<reference evidence="2 3" key="1">
    <citation type="journal article" date="2018" name="Int. J. Syst. Evol. Microbiol.">
        <title>Bifidobacterium catulorum sp. nov., a novel taxon from the faeces of the baby common marmoset (Callithrix jacchus).</title>
        <authorList>
            <person name="Modesto M."/>
            <person name="Michelini S."/>
            <person name="Oki K."/>
            <person name="Biavati B."/>
            <person name="Watanabe K."/>
            <person name="Mattarelli P."/>
        </authorList>
    </citation>
    <scope>NUCLEOTIDE SEQUENCE [LARGE SCALE GENOMIC DNA]</scope>
    <source>
        <strain evidence="2 3">MRM 8.19</strain>
    </source>
</reference>
<dbReference type="Proteomes" id="UP000245753">
    <property type="component" value="Unassembled WGS sequence"/>
</dbReference>
<keyword evidence="3" id="KW-1185">Reference proteome</keyword>
<evidence type="ECO:0000256" key="1">
    <source>
        <dbReference type="SAM" id="MobiDB-lite"/>
    </source>
</evidence>
<organism evidence="2 3">
    <name type="scientific">Bifidobacterium catulorum</name>
    <dbReference type="NCBI Taxonomy" id="1630173"/>
    <lineage>
        <taxon>Bacteria</taxon>
        <taxon>Bacillati</taxon>
        <taxon>Actinomycetota</taxon>
        <taxon>Actinomycetes</taxon>
        <taxon>Bifidobacteriales</taxon>
        <taxon>Bifidobacteriaceae</taxon>
        <taxon>Bifidobacterium</taxon>
    </lineage>
</organism>
<dbReference type="EMBL" id="QFFN01000043">
    <property type="protein sequence ID" value="PWG59055.1"/>
    <property type="molecule type" value="Genomic_DNA"/>
</dbReference>